<feature type="transmembrane region" description="Helical" evidence="9">
    <location>
        <begin position="185"/>
        <end position="205"/>
    </location>
</feature>
<reference evidence="11 12" key="1">
    <citation type="submission" date="2019-06" db="EMBL/GenBank/DDBJ databases">
        <title>Whole genome shotgun sequence of Corynebacterium flavescens NBRC 14136.</title>
        <authorList>
            <person name="Hosoyama A."/>
            <person name="Uohara A."/>
            <person name="Ohji S."/>
            <person name="Ichikawa N."/>
        </authorList>
    </citation>
    <scope>NUCLEOTIDE SEQUENCE [LARGE SCALE GENOMIC DNA]</scope>
    <source>
        <strain evidence="11 12">NBRC 14136</strain>
    </source>
</reference>
<feature type="transmembrane region" description="Helical" evidence="9">
    <location>
        <begin position="255"/>
        <end position="271"/>
    </location>
</feature>
<keyword evidence="3" id="KW-0808">Transferase</keyword>
<protein>
    <submittedName>
        <fullName evidence="11">Acyltransferase</fullName>
    </submittedName>
</protein>
<evidence type="ECO:0000256" key="9">
    <source>
        <dbReference type="SAM" id="Phobius"/>
    </source>
</evidence>
<evidence type="ECO:0000259" key="10">
    <source>
        <dbReference type="Pfam" id="PF01757"/>
    </source>
</evidence>
<dbReference type="GO" id="GO:0009103">
    <property type="term" value="P:lipopolysaccharide biosynthetic process"/>
    <property type="evidence" value="ECO:0007669"/>
    <property type="project" value="TreeGrafter"/>
</dbReference>
<feature type="transmembrane region" description="Helical" evidence="9">
    <location>
        <begin position="280"/>
        <end position="301"/>
    </location>
</feature>
<name>A0AB73B9P0_CORFL</name>
<dbReference type="PANTHER" id="PTHR23028:SF53">
    <property type="entry name" value="ACYL_TRANSF_3 DOMAIN-CONTAINING PROTEIN"/>
    <property type="match status" value="1"/>
</dbReference>
<comment type="caution">
    <text evidence="11">The sequence shown here is derived from an EMBL/GenBank/DDBJ whole genome shotgun (WGS) entry which is preliminary data.</text>
</comment>
<feature type="transmembrane region" description="Helical" evidence="9">
    <location>
        <begin position="349"/>
        <end position="369"/>
    </location>
</feature>
<comment type="subcellular location">
    <subcellularLocation>
        <location evidence="1">Cell membrane</location>
        <topology evidence="1">Multi-pass membrane protein</topology>
    </subcellularLocation>
</comment>
<feature type="transmembrane region" description="Helical" evidence="9">
    <location>
        <begin position="375"/>
        <end position="396"/>
    </location>
</feature>
<gene>
    <name evidence="11" type="ORF">CFL01nite_21040</name>
</gene>
<feature type="transmembrane region" description="Helical" evidence="9">
    <location>
        <begin position="307"/>
        <end position="328"/>
    </location>
</feature>
<dbReference type="InterPro" id="IPR036514">
    <property type="entry name" value="SGNH_hydro_sf"/>
</dbReference>
<dbReference type="SUPFAM" id="SSF52266">
    <property type="entry name" value="SGNH hydrolase"/>
    <property type="match status" value="1"/>
</dbReference>
<dbReference type="EMBL" id="BJNB01000042">
    <property type="protein sequence ID" value="GEB98609.1"/>
    <property type="molecule type" value="Genomic_DNA"/>
</dbReference>
<evidence type="ECO:0000256" key="2">
    <source>
        <dbReference type="ARBA" id="ARBA00022475"/>
    </source>
</evidence>
<feature type="transmembrane region" description="Helical" evidence="9">
    <location>
        <begin position="447"/>
        <end position="464"/>
    </location>
</feature>
<evidence type="ECO:0000256" key="4">
    <source>
        <dbReference type="ARBA" id="ARBA00022692"/>
    </source>
</evidence>
<evidence type="ECO:0000313" key="11">
    <source>
        <dbReference type="EMBL" id="GEB98609.1"/>
    </source>
</evidence>
<evidence type="ECO:0000256" key="7">
    <source>
        <dbReference type="ARBA" id="ARBA00023315"/>
    </source>
</evidence>
<feature type="region of interest" description="Disordered" evidence="8">
    <location>
        <begin position="1"/>
        <end position="92"/>
    </location>
</feature>
<feature type="transmembrane region" description="Helical" evidence="9">
    <location>
        <begin position="500"/>
        <end position="521"/>
    </location>
</feature>
<evidence type="ECO:0000256" key="6">
    <source>
        <dbReference type="ARBA" id="ARBA00023136"/>
    </source>
</evidence>
<feature type="domain" description="Acyltransferase 3" evidence="10">
    <location>
        <begin position="118"/>
        <end position="460"/>
    </location>
</feature>
<dbReference type="GO" id="GO:0005886">
    <property type="term" value="C:plasma membrane"/>
    <property type="evidence" value="ECO:0007669"/>
    <property type="project" value="UniProtKB-SubCell"/>
</dbReference>
<keyword evidence="2" id="KW-1003">Cell membrane</keyword>
<dbReference type="Proteomes" id="UP000315353">
    <property type="component" value="Unassembled WGS sequence"/>
</dbReference>
<proteinExistence type="predicted"/>
<keyword evidence="4 9" id="KW-0812">Transmembrane</keyword>
<keyword evidence="5 9" id="KW-1133">Transmembrane helix</keyword>
<dbReference type="Pfam" id="PF01757">
    <property type="entry name" value="Acyl_transf_3"/>
    <property type="match status" value="1"/>
</dbReference>
<dbReference type="CDD" id="cd01840">
    <property type="entry name" value="SGNH_hydrolase_yrhL_like"/>
    <property type="match status" value="1"/>
</dbReference>
<dbReference type="InterPro" id="IPR050879">
    <property type="entry name" value="Acyltransferase_3"/>
</dbReference>
<feature type="transmembrane region" description="Helical" evidence="9">
    <location>
        <begin position="119"/>
        <end position="137"/>
    </location>
</feature>
<accession>A0AB73B9P0</accession>
<evidence type="ECO:0000256" key="3">
    <source>
        <dbReference type="ARBA" id="ARBA00022679"/>
    </source>
</evidence>
<keyword evidence="6 9" id="KW-0472">Membrane</keyword>
<dbReference type="InterPro" id="IPR002656">
    <property type="entry name" value="Acyl_transf_3_dom"/>
</dbReference>
<dbReference type="GO" id="GO:0016747">
    <property type="term" value="F:acyltransferase activity, transferring groups other than amino-acyl groups"/>
    <property type="evidence" value="ECO:0007669"/>
    <property type="project" value="InterPro"/>
</dbReference>
<keyword evidence="7 11" id="KW-0012">Acyltransferase</keyword>
<dbReference type="AlphaFoldDB" id="A0AB73B9P0"/>
<dbReference type="Gene3D" id="3.40.50.1110">
    <property type="entry name" value="SGNH hydrolase"/>
    <property type="match status" value="1"/>
</dbReference>
<evidence type="ECO:0000256" key="5">
    <source>
        <dbReference type="ARBA" id="ARBA00022989"/>
    </source>
</evidence>
<organism evidence="11 12">
    <name type="scientific">Corynebacterium flavescens</name>
    <dbReference type="NCBI Taxonomy" id="28028"/>
    <lineage>
        <taxon>Bacteria</taxon>
        <taxon>Bacillati</taxon>
        <taxon>Actinomycetota</taxon>
        <taxon>Actinomycetes</taxon>
        <taxon>Mycobacteriales</taxon>
        <taxon>Corynebacteriaceae</taxon>
        <taxon>Corynebacterium</taxon>
    </lineage>
</organism>
<evidence type="ECO:0000256" key="1">
    <source>
        <dbReference type="ARBA" id="ARBA00004651"/>
    </source>
</evidence>
<feature type="transmembrane region" description="Helical" evidence="9">
    <location>
        <begin position="417"/>
        <end position="435"/>
    </location>
</feature>
<feature type="region of interest" description="Disordered" evidence="8">
    <location>
        <begin position="542"/>
        <end position="567"/>
    </location>
</feature>
<evidence type="ECO:0000256" key="8">
    <source>
        <dbReference type="SAM" id="MobiDB-lite"/>
    </source>
</evidence>
<sequence>MVPPAQKPIDGAKDAAPDSVPEVPPEASPAGSISRALARRSQPVGSPTARQLKADKKTRSRKQRDVAPQQDAVKSSAPSPAPAQRKADVASSEPEALAFPAESQAVLKNKRARLRQVKSLDGVRGLAVLAVVIYHFFGDVLPGGYLGVDMFFVLSGFLITSLLVREFRVSGRISLRDFWLRRFRRILPAAIIVLFICTALVSAIGGDLAVGIRQQFFGTLFFVNNWTQIATSQSYFAENEVQVFAHYWSLAVEEQFYVIWPLLIFAVFLLSKRYPRRGPIVLALVLAIASGIAMALIYTPGDDPTRVYYGTDTHAFGLLIGAILSLLVTSLHRDPHADSWPIGDKRISAFAGAVGLFATVGFVAQLFLMGADLDFTYRGGLILTSILGAVMIWGVLHETAPLRILFANRVMRWFGQRSFSLYLWHWPLIMILKALFNTDPAHDRSTLLGLICLPLSFLLAEITYQHVENPFRRGGFNKTWNGYWASRPSIDEIHAAFRKVAWPVVPVLVVASIAGVVYGVINSNDKTQLEQELDKLQELNQSGATAPQHPVTAPPTTENRARPLPQGSDITALGDSVMLASSQALNARFPGIYIDADVSRHYSAAIPIIEGMKQSGTLRSTVFLGFGTNGAGFPGQLDELIDAIGGDHTIVLSVPYGDRDWMQSARTEVVQEAQARDNVYIADWCTRATQDQTLLYSDGVHPEGRGADEYALAFQQALEQYSNHEKSTSTACTI</sequence>
<evidence type="ECO:0000313" key="12">
    <source>
        <dbReference type="Proteomes" id="UP000315353"/>
    </source>
</evidence>
<dbReference type="PANTHER" id="PTHR23028">
    <property type="entry name" value="ACETYLTRANSFERASE"/>
    <property type="match status" value="1"/>
</dbReference>
<feature type="transmembrane region" description="Helical" evidence="9">
    <location>
        <begin position="143"/>
        <end position="164"/>
    </location>
</feature>